<dbReference type="GO" id="GO:0016651">
    <property type="term" value="F:oxidoreductase activity, acting on NAD(P)H"/>
    <property type="evidence" value="ECO:0007669"/>
    <property type="project" value="InterPro"/>
</dbReference>
<dbReference type="SUPFAM" id="SSF51735">
    <property type="entry name" value="NAD(P)-binding Rossmann-fold domains"/>
    <property type="match status" value="1"/>
</dbReference>
<gene>
    <name evidence="2" type="ORF">B0H17DRAFT_366110</name>
</gene>
<dbReference type="EMBL" id="JARKIE010000003">
    <property type="protein sequence ID" value="KAJ7708821.1"/>
    <property type="molecule type" value="Genomic_DNA"/>
</dbReference>
<proteinExistence type="predicted"/>
<dbReference type="InterPro" id="IPR013154">
    <property type="entry name" value="ADH-like_N"/>
</dbReference>
<dbReference type="SMART" id="SM00829">
    <property type="entry name" value="PKS_ER"/>
    <property type="match status" value="1"/>
</dbReference>
<dbReference type="Proteomes" id="UP001221757">
    <property type="component" value="Unassembled WGS sequence"/>
</dbReference>
<dbReference type="InterPro" id="IPR013149">
    <property type="entry name" value="ADH-like_C"/>
</dbReference>
<organism evidence="2 3">
    <name type="scientific">Mycena rosella</name>
    <name type="common">Pink bonnet</name>
    <name type="synonym">Agaricus rosellus</name>
    <dbReference type="NCBI Taxonomy" id="1033263"/>
    <lineage>
        <taxon>Eukaryota</taxon>
        <taxon>Fungi</taxon>
        <taxon>Dikarya</taxon>
        <taxon>Basidiomycota</taxon>
        <taxon>Agaricomycotina</taxon>
        <taxon>Agaricomycetes</taxon>
        <taxon>Agaricomycetidae</taxon>
        <taxon>Agaricales</taxon>
        <taxon>Marasmiineae</taxon>
        <taxon>Mycenaceae</taxon>
        <taxon>Mycena</taxon>
    </lineage>
</organism>
<dbReference type="AlphaFoldDB" id="A0AAD7GZJ7"/>
<dbReference type="Pfam" id="PF08240">
    <property type="entry name" value="ADH_N"/>
    <property type="match status" value="1"/>
</dbReference>
<dbReference type="Pfam" id="PF00107">
    <property type="entry name" value="ADH_zinc_N"/>
    <property type="match status" value="1"/>
</dbReference>
<evidence type="ECO:0000259" key="1">
    <source>
        <dbReference type="SMART" id="SM00829"/>
    </source>
</evidence>
<dbReference type="CDD" id="cd08249">
    <property type="entry name" value="enoyl_reductase_like"/>
    <property type="match status" value="1"/>
</dbReference>
<dbReference type="InterPro" id="IPR020843">
    <property type="entry name" value="ER"/>
</dbReference>
<dbReference type="PANTHER" id="PTHR45348">
    <property type="entry name" value="HYPOTHETICAL OXIDOREDUCTASE (EUROFUNG)"/>
    <property type="match status" value="1"/>
</dbReference>
<keyword evidence="3" id="KW-1185">Reference proteome</keyword>
<accession>A0AAD7GZJ7</accession>
<evidence type="ECO:0000313" key="3">
    <source>
        <dbReference type="Proteomes" id="UP001221757"/>
    </source>
</evidence>
<sequence>MSETRTQKALAITSKGGPFTLIRHAIPTPGPGDVLVKMQGVGLNPAEWKFQVGLFDDTEFINSYPAFLGTEGAGIVVEVGSDVSTINKGDRVLFQGWITAERTTFQEYALVEAELVARIPETLTTLQAAAIPMGLTTAALGLGHTFPASVTGRGGAGLKPIWEDGAKGYYSGRAILIFGGASMVGQFTIQIAKYLGFSPIIVTSSLKHTDGLVSMGATHVIDRYTTVVPAVEKLKRELNVQIEVVYDAVHVPVTQAEVDLMAPNGTLVGVFPAPDELQFRDGRRATSPIGSFLLYKDLGKEMFARIQDFLQKGIIKPVSVEKLDRGLAGIAEGLGRLQRNEVSGKKLVVDPTETPDF</sequence>
<comment type="caution">
    <text evidence="2">The sequence shown here is derived from an EMBL/GenBank/DDBJ whole genome shotgun (WGS) entry which is preliminary data.</text>
</comment>
<feature type="domain" description="Enoyl reductase (ER)" evidence="1">
    <location>
        <begin position="16"/>
        <end position="348"/>
    </location>
</feature>
<name>A0AAD7GZJ7_MYCRO</name>
<dbReference type="SUPFAM" id="SSF50129">
    <property type="entry name" value="GroES-like"/>
    <property type="match status" value="1"/>
</dbReference>
<dbReference type="InterPro" id="IPR047122">
    <property type="entry name" value="Trans-enoyl_RdTase-like"/>
</dbReference>
<dbReference type="Gene3D" id="3.90.180.10">
    <property type="entry name" value="Medium-chain alcohol dehydrogenases, catalytic domain"/>
    <property type="match status" value="1"/>
</dbReference>
<dbReference type="InterPro" id="IPR011032">
    <property type="entry name" value="GroES-like_sf"/>
</dbReference>
<dbReference type="PANTHER" id="PTHR45348:SF2">
    <property type="entry name" value="ZINC-TYPE ALCOHOL DEHYDROGENASE-LIKE PROTEIN C2E1P3.01"/>
    <property type="match status" value="1"/>
</dbReference>
<dbReference type="InterPro" id="IPR036291">
    <property type="entry name" value="NAD(P)-bd_dom_sf"/>
</dbReference>
<evidence type="ECO:0000313" key="2">
    <source>
        <dbReference type="EMBL" id="KAJ7708821.1"/>
    </source>
</evidence>
<dbReference type="Gene3D" id="3.40.50.720">
    <property type="entry name" value="NAD(P)-binding Rossmann-like Domain"/>
    <property type="match status" value="1"/>
</dbReference>
<protein>
    <submittedName>
        <fullName evidence="2">Chaperonin 10-like protein</fullName>
    </submittedName>
</protein>
<reference evidence="2" key="1">
    <citation type="submission" date="2023-03" db="EMBL/GenBank/DDBJ databases">
        <title>Massive genome expansion in bonnet fungi (Mycena s.s.) driven by repeated elements and novel gene families across ecological guilds.</title>
        <authorList>
            <consortium name="Lawrence Berkeley National Laboratory"/>
            <person name="Harder C.B."/>
            <person name="Miyauchi S."/>
            <person name="Viragh M."/>
            <person name="Kuo A."/>
            <person name="Thoen E."/>
            <person name="Andreopoulos B."/>
            <person name="Lu D."/>
            <person name="Skrede I."/>
            <person name="Drula E."/>
            <person name="Henrissat B."/>
            <person name="Morin E."/>
            <person name="Kohler A."/>
            <person name="Barry K."/>
            <person name="LaButti K."/>
            <person name="Morin E."/>
            <person name="Salamov A."/>
            <person name="Lipzen A."/>
            <person name="Mereny Z."/>
            <person name="Hegedus B."/>
            <person name="Baldrian P."/>
            <person name="Stursova M."/>
            <person name="Weitz H."/>
            <person name="Taylor A."/>
            <person name="Grigoriev I.V."/>
            <person name="Nagy L.G."/>
            <person name="Martin F."/>
            <person name="Kauserud H."/>
        </authorList>
    </citation>
    <scope>NUCLEOTIDE SEQUENCE</scope>
    <source>
        <strain evidence="2">CBHHK067</strain>
    </source>
</reference>